<accession>A0ABR8MJY5</accession>
<evidence type="ECO:0000256" key="1">
    <source>
        <dbReference type="SAM" id="SignalP"/>
    </source>
</evidence>
<evidence type="ECO:0000313" key="4">
    <source>
        <dbReference type="Proteomes" id="UP000649289"/>
    </source>
</evidence>
<keyword evidence="1" id="KW-0732">Signal</keyword>
<dbReference type="InterPro" id="IPR027939">
    <property type="entry name" value="NMT1/THI5"/>
</dbReference>
<dbReference type="SUPFAM" id="SSF53850">
    <property type="entry name" value="Periplasmic binding protein-like II"/>
    <property type="match status" value="1"/>
</dbReference>
<gene>
    <name evidence="3" type="ORF">IEZ25_13340</name>
</gene>
<dbReference type="Gene3D" id="3.40.190.10">
    <property type="entry name" value="Periplasmic binding protein-like II"/>
    <property type="match status" value="2"/>
</dbReference>
<comment type="caution">
    <text evidence="3">The sequence shown here is derived from an EMBL/GenBank/DDBJ whole genome shotgun (WGS) entry which is preliminary data.</text>
</comment>
<feature type="chain" id="PRO_5046736500" evidence="1">
    <location>
        <begin position="25"/>
        <end position="361"/>
    </location>
</feature>
<dbReference type="PANTHER" id="PTHR31528">
    <property type="entry name" value="4-AMINO-5-HYDROXYMETHYL-2-METHYLPYRIMIDINE PHOSPHATE SYNTHASE THI11-RELATED"/>
    <property type="match status" value="1"/>
</dbReference>
<sequence length="361" mass="37160">MPARTLVRRAAAAASLALVLPLAACGGGDGGSGGSSVAMTLATPTWNAGIASIAVSEGMGYFEEEGLDVNVVLTDSATTQAQQIATGKAATGAISPEPVILGRQPGKNLDLVYFMSYYKDNIYGLMVPEDSDITSVEDLRGKTVGAISLASASVTQAQVGLEEAGVPADSVDFVAIGTGGQQAAAVESGKVDALALLDTSFQVLKNQGIALREIEVPGAADLTSGGLAARASDLEEDPELYVKLGRAIAKGVVFAQANPEAAIEMLYDTHPEAKPSGLDEDAALASGVSVLEARLANLGIDDDTETYGELDPAQLEAMVQFLLDAGTITEPVDAASLYDDSLISDINDFDHDAVRQAARDR</sequence>
<feature type="signal peptide" evidence="1">
    <location>
        <begin position="1"/>
        <end position="24"/>
    </location>
</feature>
<evidence type="ECO:0000313" key="3">
    <source>
        <dbReference type="EMBL" id="MBD3915601.1"/>
    </source>
</evidence>
<dbReference type="RefSeq" id="WP_191199929.1">
    <property type="nucleotide sequence ID" value="NZ_BAAAPA010000007.1"/>
</dbReference>
<dbReference type="InterPro" id="IPR015168">
    <property type="entry name" value="SsuA/THI5"/>
</dbReference>
<dbReference type="PANTHER" id="PTHR31528:SF15">
    <property type="entry name" value="RIBOFLAVIN-BINDING PROTEIN RIBY"/>
    <property type="match status" value="1"/>
</dbReference>
<reference evidence="3 4" key="1">
    <citation type="submission" date="2020-09" db="EMBL/GenBank/DDBJ databases">
        <title>novel species in genus Nocardioides.</title>
        <authorList>
            <person name="Zhang G."/>
        </authorList>
    </citation>
    <scope>NUCLEOTIDE SEQUENCE [LARGE SCALE GENOMIC DNA]</scope>
    <source>
        <strain evidence="3 4">19197</strain>
    </source>
</reference>
<dbReference type="EMBL" id="JACXYY010000005">
    <property type="protein sequence ID" value="MBD3915601.1"/>
    <property type="molecule type" value="Genomic_DNA"/>
</dbReference>
<feature type="domain" description="SsuA/THI5-like" evidence="2">
    <location>
        <begin position="50"/>
        <end position="262"/>
    </location>
</feature>
<protein>
    <submittedName>
        <fullName evidence="3">ABC transporter substrate-binding protein</fullName>
    </submittedName>
</protein>
<dbReference type="Pfam" id="PF09084">
    <property type="entry name" value="NMT1"/>
    <property type="match status" value="1"/>
</dbReference>
<evidence type="ECO:0000259" key="2">
    <source>
        <dbReference type="Pfam" id="PF09084"/>
    </source>
</evidence>
<keyword evidence="4" id="KW-1185">Reference proteome</keyword>
<proteinExistence type="predicted"/>
<name>A0ABR8MJY5_9ACTN</name>
<organism evidence="3 4">
    <name type="scientific">Nocardioides hwasunensis</name>
    <dbReference type="NCBI Taxonomy" id="397258"/>
    <lineage>
        <taxon>Bacteria</taxon>
        <taxon>Bacillati</taxon>
        <taxon>Actinomycetota</taxon>
        <taxon>Actinomycetes</taxon>
        <taxon>Propionibacteriales</taxon>
        <taxon>Nocardioidaceae</taxon>
        <taxon>Nocardioides</taxon>
    </lineage>
</organism>
<dbReference type="Proteomes" id="UP000649289">
    <property type="component" value="Unassembled WGS sequence"/>
</dbReference>